<feature type="domain" description="4-hydroxyphenylacetate decarboxylase small gamma subunit N-terminal" evidence="15">
    <location>
        <begin position="2"/>
        <end position="32"/>
    </location>
</feature>
<reference evidence="19" key="2">
    <citation type="journal article" date="2018" name="Genome Biol.">
        <title>SKESA: strategic k-mer extension for scrupulous assemblies.</title>
        <authorList>
            <person name="Souvorov A."/>
            <person name="Agarwala R."/>
            <person name="Lipman D.J."/>
        </authorList>
    </citation>
    <scope>NUCLEOTIDE SEQUENCE</scope>
    <source>
        <strain evidence="20">Clostridioides</strain>
        <strain evidence="19">HN1000</strain>
    </source>
</reference>
<dbReference type="EMBL" id="DAEPXK010000025">
    <property type="protein sequence ID" value="HBH1542908.1"/>
    <property type="molecule type" value="Genomic_DNA"/>
</dbReference>
<dbReference type="Proteomes" id="UP000411588">
    <property type="component" value="Unassembled WGS sequence"/>
</dbReference>
<dbReference type="EC" id="4.1.1.83" evidence="5"/>
<dbReference type="InterPro" id="IPR053727">
    <property type="entry name" value="HPA_decarboxylase_ss_sf"/>
</dbReference>
<gene>
    <name evidence="17" type="primary">hpdC</name>
    <name evidence="18" type="ORF">BN1095_210047</name>
    <name evidence="16" type="ORF">BN1096_160046</name>
    <name evidence="17" type="ORF">BN1097_140047</name>
    <name evidence="19" type="ORF">KRM00_002410</name>
    <name evidence="20" type="ORF">KRQ00_001374</name>
    <name evidence="22" type="ORF">SAMEA1402399_02726</name>
    <name evidence="21" type="ORF">SAMEA3375112_03657</name>
</gene>
<dbReference type="GO" id="GO:0046872">
    <property type="term" value="F:metal ion binding"/>
    <property type="evidence" value="ECO:0007669"/>
    <property type="project" value="UniProtKB-KW"/>
</dbReference>
<evidence type="ECO:0000313" key="22">
    <source>
        <dbReference type="EMBL" id="VFD33667.1"/>
    </source>
</evidence>
<dbReference type="EMBL" id="DAEQIJ010000005">
    <property type="protein sequence ID" value="HBH2619623.1"/>
    <property type="molecule type" value="Genomic_DNA"/>
</dbReference>
<dbReference type="Proteomes" id="UP000879542">
    <property type="component" value="Unassembled WGS sequence"/>
</dbReference>
<dbReference type="Proteomes" id="UP000878956">
    <property type="component" value="Unassembled WGS sequence"/>
</dbReference>
<dbReference type="Pfam" id="PF18524">
    <property type="entry name" value="HPIP_like"/>
    <property type="match status" value="1"/>
</dbReference>
<dbReference type="InterPro" id="IPR041125">
    <property type="entry name" value="4HPAD_g_N"/>
</dbReference>
<dbReference type="NCBIfam" id="NF033716">
    <property type="entry name" value="glycyl_HPDL_Sma"/>
    <property type="match status" value="1"/>
</dbReference>
<evidence type="ECO:0000313" key="24">
    <source>
        <dbReference type="Proteomes" id="UP000411588"/>
    </source>
</evidence>
<evidence type="ECO:0000256" key="12">
    <source>
        <dbReference type="ARBA" id="ARBA00029987"/>
    </source>
</evidence>
<keyword evidence="10" id="KW-0411">Iron-sulfur</keyword>
<dbReference type="EMBL" id="LK932465">
    <property type="protein sequence ID" value="CDS83001.1"/>
    <property type="molecule type" value="Genomic_DNA"/>
</dbReference>
<comment type="cofactor">
    <cofactor evidence="3">
        <name>[4Fe-4S] cluster</name>
        <dbReference type="ChEBI" id="CHEBI:49883"/>
    </cofactor>
</comment>
<evidence type="ECO:0000256" key="3">
    <source>
        <dbReference type="ARBA" id="ARBA00001966"/>
    </source>
</evidence>
<evidence type="ECO:0000256" key="9">
    <source>
        <dbReference type="ARBA" id="ARBA00023004"/>
    </source>
</evidence>
<proteinExistence type="inferred from homology"/>
<keyword evidence="11 17" id="KW-0456">Lyase</keyword>
<evidence type="ECO:0000313" key="18">
    <source>
        <dbReference type="EMBL" id="CDS97336.1"/>
    </source>
</evidence>
<dbReference type="EMBL" id="LK932347">
    <property type="protein sequence ID" value="CDS83146.1"/>
    <property type="molecule type" value="Genomic_DNA"/>
</dbReference>
<evidence type="ECO:0000256" key="4">
    <source>
        <dbReference type="ARBA" id="ARBA00008904"/>
    </source>
</evidence>
<dbReference type="GO" id="GO:0043722">
    <property type="term" value="F:4-hydroxyphenylacetate decarboxylase activity"/>
    <property type="evidence" value="ECO:0007669"/>
    <property type="project" value="UniProtKB-EC"/>
</dbReference>
<reference evidence="19" key="4">
    <citation type="submission" date="2021-06" db="EMBL/GenBank/DDBJ databases">
        <authorList>
            <consortium name="NCBI Pathogen Detection Project"/>
        </authorList>
    </citation>
    <scope>NUCLEOTIDE SEQUENCE</scope>
    <source>
        <strain evidence="20">Clostridioides</strain>
        <strain evidence="19">HN1000</strain>
    </source>
</reference>
<evidence type="ECO:0000256" key="13">
    <source>
        <dbReference type="ARBA" id="ARBA00032959"/>
    </source>
</evidence>
<keyword evidence="8" id="KW-0479">Metal-binding</keyword>
<dbReference type="Pfam" id="PF18671">
    <property type="entry name" value="4HPAD_g_N"/>
    <property type="match status" value="1"/>
</dbReference>
<comment type="catalytic activity">
    <reaction evidence="2">
        <text>3,4-dihydroxyphenylacetate + H(+) = 4-methylcatechol + CO2</text>
        <dbReference type="Rhea" id="RHEA:62556"/>
        <dbReference type="ChEBI" id="CHEBI:15378"/>
        <dbReference type="ChEBI" id="CHEBI:16526"/>
        <dbReference type="ChEBI" id="CHEBI:17254"/>
        <dbReference type="ChEBI" id="CHEBI:17612"/>
        <dbReference type="EC" id="4.1.1.83"/>
    </reaction>
    <physiologicalReaction direction="left-to-right" evidence="2">
        <dbReference type="Rhea" id="RHEA:62557"/>
    </physiologicalReaction>
</comment>
<evidence type="ECO:0000313" key="21">
    <source>
        <dbReference type="EMBL" id="SJT09387.1"/>
    </source>
</evidence>
<evidence type="ECO:0000313" key="20">
    <source>
        <dbReference type="EMBL" id="HBH2619623.1"/>
    </source>
</evidence>
<name>A0A031WCV6_CLODI</name>
<dbReference type="GeneID" id="66352701"/>
<evidence type="ECO:0000259" key="14">
    <source>
        <dbReference type="Pfam" id="PF18524"/>
    </source>
</evidence>
<evidence type="ECO:0000259" key="15">
    <source>
        <dbReference type="Pfam" id="PF18671"/>
    </source>
</evidence>
<dbReference type="RefSeq" id="WP_003425410.1">
    <property type="nucleotide sequence ID" value="NZ_AP025558.1"/>
</dbReference>
<reference evidence="17" key="1">
    <citation type="submission" date="2014-07" db="EMBL/GenBank/DDBJ databases">
        <authorList>
            <person name="Monot Marc"/>
        </authorList>
    </citation>
    <scope>NUCLEOTIDE SEQUENCE</scope>
    <source>
        <strain evidence="18">7032989</strain>
        <strain evidence="17">7032994</strain>
    </source>
</reference>
<evidence type="ECO:0000256" key="6">
    <source>
        <dbReference type="ARBA" id="ARBA00013463"/>
    </source>
</evidence>
<dbReference type="SMR" id="A0A031WCV6"/>
<evidence type="ECO:0000256" key="1">
    <source>
        <dbReference type="ARBA" id="ARBA00000127"/>
    </source>
</evidence>
<dbReference type="Gene3D" id="2.20.70.100">
    <property type="match status" value="2"/>
</dbReference>
<dbReference type="PATRIC" id="fig|1496.1371.peg.2773"/>
<dbReference type="GO" id="GO:0051539">
    <property type="term" value="F:4 iron, 4 sulfur cluster binding"/>
    <property type="evidence" value="ECO:0007669"/>
    <property type="project" value="UniProtKB-KW"/>
</dbReference>
<keyword evidence="7" id="KW-0004">4Fe-4S</keyword>
<dbReference type="KEGG" id="pdf:CD630DERM_01540"/>
<accession>A0A031WCV6</accession>
<evidence type="ECO:0000313" key="19">
    <source>
        <dbReference type="EMBL" id="HBH1542908.1"/>
    </source>
</evidence>
<evidence type="ECO:0000313" key="16">
    <source>
        <dbReference type="EMBL" id="CDS83001.1"/>
    </source>
</evidence>
<dbReference type="Proteomes" id="UP000189137">
    <property type="component" value="Unassembled WGS sequence"/>
</dbReference>
<sequence>MRKHSDCMNFCAVDATKGICRLSKQMINLDDAACPEIKVMPKCKNCKNFVEANDEGIGKCVGLEKEDWVYSTLNAITCEGHVFNE</sequence>
<evidence type="ECO:0000256" key="5">
    <source>
        <dbReference type="ARBA" id="ARBA00012283"/>
    </source>
</evidence>
<evidence type="ECO:0000256" key="2">
    <source>
        <dbReference type="ARBA" id="ARBA00001088"/>
    </source>
</evidence>
<feature type="domain" description="4-hydroxyphenylacetate decarboxylase small gamma subunit C-terminal" evidence="14">
    <location>
        <begin position="41"/>
        <end position="80"/>
    </location>
</feature>
<dbReference type="EMBL" id="CAADAN010000010">
    <property type="protein sequence ID" value="VFD33667.1"/>
    <property type="molecule type" value="Genomic_DNA"/>
</dbReference>
<evidence type="ECO:0000256" key="11">
    <source>
        <dbReference type="ARBA" id="ARBA00023239"/>
    </source>
</evidence>
<dbReference type="EMBL" id="LK932861">
    <property type="protein sequence ID" value="CDS97336.1"/>
    <property type="molecule type" value="Genomic_DNA"/>
</dbReference>
<keyword evidence="9" id="KW-0408">Iron</keyword>
<organism evidence="17">
    <name type="scientific">Clostridioides difficile</name>
    <name type="common">Peptoclostridium difficile</name>
    <dbReference type="NCBI Taxonomy" id="1496"/>
    <lineage>
        <taxon>Bacteria</taxon>
        <taxon>Bacillati</taxon>
        <taxon>Bacillota</taxon>
        <taxon>Clostridia</taxon>
        <taxon>Peptostreptococcales</taxon>
        <taxon>Peptostreptococcaceae</taxon>
        <taxon>Clostridioides</taxon>
    </lineage>
</organism>
<comment type="similarity">
    <text evidence="4">Belongs to the HPA decarboxylase small subunit family.</text>
</comment>
<evidence type="ECO:0000256" key="8">
    <source>
        <dbReference type="ARBA" id="ARBA00022723"/>
    </source>
</evidence>
<dbReference type="EMBL" id="FUPS01000016">
    <property type="protein sequence ID" value="SJT09387.1"/>
    <property type="molecule type" value="Genomic_DNA"/>
</dbReference>
<protein>
    <recommendedName>
        <fullName evidence="6">4-hydroxyphenylacetate decarboxylase small subunit</fullName>
        <ecNumber evidence="5">4.1.1.83</ecNumber>
    </recommendedName>
    <alternativeName>
        <fullName evidence="12">4-hydroxyphenylacetate decarboxylase gamma subunit</fullName>
    </alternativeName>
    <alternativeName>
        <fullName evidence="13">p-hydroxyphenylacetate decarboxylase small subunit</fullName>
    </alternativeName>
</protein>
<evidence type="ECO:0000256" key="10">
    <source>
        <dbReference type="ARBA" id="ARBA00023014"/>
    </source>
</evidence>
<reference evidence="22 24" key="3">
    <citation type="submission" date="2019-02" db="EMBL/GenBank/DDBJ databases">
        <authorList>
            <consortium name="Pathogen Informatics"/>
        </authorList>
    </citation>
    <scope>NUCLEOTIDE SEQUENCE [LARGE SCALE GENOMIC DNA]</scope>
    <source>
        <strain evidence="24">clo34</strain>
        <strain evidence="22">Clo34</strain>
        <strain evidence="21 23">VRECD0157</strain>
    </source>
</reference>
<dbReference type="InterPro" id="IPR040923">
    <property type="entry name" value="HpdC_C"/>
</dbReference>
<evidence type="ECO:0000313" key="17">
    <source>
        <dbReference type="EMBL" id="CDS83146.1"/>
    </source>
</evidence>
<dbReference type="AlphaFoldDB" id="A0A031WCV6"/>
<evidence type="ECO:0000256" key="7">
    <source>
        <dbReference type="ARBA" id="ARBA00022485"/>
    </source>
</evidence>
<comment type="catalytic activity">
    <reaction evidence="1">
        <text>4-hydroxyphenylacetate + H(+) = 4-methylphenol + CO2</text>
        <dbReference type="Rhea" id="RHEA:22732"/>
        <dbReference type="ChEBI" id="CHEBI:15378"/>
        <dbReference type="ChEBI" id="CHEBI:16526"/>
        <dbReference type="ChEBI" id="CHEBI:17847"/>
        <dbReference type="ChEBI" id="CHEBI:48999"/>
        <dbReference type="EC" id="4.1.1.83"/>
    </reaction>
    <physiologicalReaction direction="left-to-right" evidence="1">
        <dbReference type="Rhea" id="RHEA:22733"/>
    </physiologicalReaction>
</comment>
<evidence type="ECO:0000313" key="23">
    <source>
        <dbReference type="Proteomes" id="UP000189137"/>
    </source>
</evidence>